<dbReference type="Pfam" id="PF02798">
    <property type="entry name" value="GST_N"/>
    <property type="match status" value="1"/>
</dbReference>
<dbReference type="InterPro" id="IPR050213">
    <property type="entry name" value="GST_superfamily"/>
</dbReference>
<feature type="domain" description="GST N-terminal" evidence="4">
    <location>
        <begin position="5"/>
        <end position="73"/>
    </location>
</feature>
<gene>
    <name evidence="6" type="ORF">EGW08_007732</name>
</gene>
<dbReference type="SFLD" id="SFLDS00019">
    <property type="entry name" value="Glutathione_Transferase_(cytos"/>
    <property type="match status" value="1"/>
</dbReference>
<evidence type="ECO:0000313" key="7">
    <source>
        <dbReference type="Proteomes" id="UP000271974"/>
    </source>
</evidence>
<sequence length="203" mass="23245">MPHYKLTYFDFRGRAEIARLMFAYAGKEYEDHRIQVEDWSAVKPNTPFGQIPVLEVDGEEIGQSVAIANYLAREFGLYGKTNMESCQIDQVVCLIQDLINAFVKAMFEIDPAKKAEMMRVNNEEVVPRFLGFFESILKKNGTGFFVGSDITLADFFIYDSTWNLIKSTPTLLDNFPNLKQHRDRIGSVPQIKAHVDARKPTEH</sequence>
<dbReference type="FunFam" id="3.40.30.10:FF:000035">
    <property type="entry name" value="hematopoietic prostaglandin D synthase"/>
    <property type="match status" value="1"/>
</dbReference>
<protein>
    <recommendedName>
        <fullName evidence="8">Glutathione transferase</fullName>
    </recommendedName>
</protein>
<evidence type="ECO:0008006" key="8">
    <source>
        <dbReference type="Google" id="ProtNLM"/>
    </source>
</evidence>
<name>A0A3S0ZS31_ELYCH</name>
<dbReference type="SUPFAM" id="SSF47616">
    <property type="entry name" value="GST C-terminal domain-like"/>
    <property type="match status" value="1"/>
</dbReference>
<keyword evidence="2" id="KW-0273">Eye lens protein</keyword>
<dbReference type="InterPro" id="IPR036282">
    <property type="entry name" value="Glutathione-S-Trfase_C_sf"/>
</dbReference>
<dbReference type="InterPro" id="IPR004046">
    <property type="entry name" value="GST_C"/>
</dbReference>
<comment type="caution">
    <text evidence="6">The sequence shown here is derived from an EMBL/GenBank/DDBJ whole genome shotgun (WGS) entry which is preliminary data.</text>
</comment>
<feature type="domain" description="Glutathione S-transferase C-terminal" evidence="5">
    <location>
        <begin position="96"/>
        <end position="196"/>
    </location>
</feature>
<dbReference type="Pfam" id="PF14497">
    <property type="entry name" value="GST_C_3"/>
    <property type="match status" value="1"/>
</dbReference>
<accession>A0A3S0ZS31</accession>
<reference evidence="6 7" key="1">
    <citation type="submission" date="2019-01" db="EMBL/GenBank/DDBJ databases">
        <title>A draft genome assembly of the solar-powered sea slug Elysia chlorotica.</title>
        <authorList>
            <person name="Cai H."/>
            <person name="Li Q."/>
            <person name="Fang X."/>
            <person name="Li J."/>
            <person name="Curtis N.E."/>
            <person name="Altenburger A."/>
            <person name="Shibata T."/>
            <person name="Feng M."/>
            <person name="Maeda T."/>
            <person name="Schwartz J.A."/>
            <person name="Shigenobu S."/>
            <person name="Lundholm N."/>
            <person name="Nishiyama T."/>
            <person name="Yang H."/>
            <person name="Hasebe M."/>
            <person name="Li S."/>
            <person name="Pierce S.K."/>
            <person name="Wang J."/>
        </authorList>
    </citation>
    <scope>NUCLEOTIDE SEQUENCE [LARGE SCALE GENOMIC DNA]</scope>
    <source>
        <strain evidence="6">EC2010</strain>
        <tissue evidence="6">Whole organism of an adult</tissue>
    </source>
</reference>
<keyword evidence="7" id="KW-1185">Reference proteome</keyword>
<dbReference type="FunFam" id="1.20.1050.10:FF:000030">
    <property type="entry name" value="Glutathione S-transferase S1"/>
    <property type="match status" value="1"/>
</dbReference>
<evidence type="ECO:0000313" key="6">
    <source>
        <dbReference type="EMBL" id="RUS84493.1"/>
    </source>
</evidence>
<dbReference type="AlphaFoldDB" id="A0A3S0ZS31"/>
<dbReference type="GO" id="GO:0004364">
    <property type="term" value="F:glutathione transferase activity"/>
    <property type="evidence" value="ECO:0007669"/>
    <property type="project" value="TreeGrafter"/>
</dbReference>
<evidence type="ECO:0000259" key="5">
    <source>
        <dbReference type="Pfam" id="PF14497"/>
    </source>
</evidence>
<dbReference type="EMBL" id="RQTK01000203">
    <property type="protein sequence ID" value="RUS84493.1"/>
    <property type="molecule type" value="Genomic_DNA"/>
</dbReference>
<dbReference type="Gene3D" id="1.20.1050.10">
    <property type="match status" value="1"/>
</dbReference>
<organism evidence="6 7">
    <name type="scientific">Elysia chlorotica</name>
    <name type="common">Eastern emerald elysia</name>
    <name type="synonym">Sea slug</name>
    <dbReference type="NCBI Taxonomy" id="188477"/>
    <lineage>
        <taxon>Eukaryota</taxon>
        <taxon>Metazoa</taxon>
        <taxon>Spiralia</taxon>
        <taxon>Lophotrochozoa</taxon>
        <taxon>Mollusca</taxon>
        <taxon>Gastropoda</taxon>
        <taxon>Heterobranchia</taxon>
        <taxon>Euthyneura</taxon>
        <taxon>Panpulmonata</taxon>
        <taxon>Sacoglossa</taxon>
        <taxon>Placobranchoidea</taxon>
        <taxon>Plakobranchidae</taxon>
        <taxon>Elysia</taxon>
    </lineage>
</organism>
<dbReference type="STRING" id="188477.A0A3S0ZS31"/>
<dbReference type="CDD" id="cd03039">
    <property type="entry name" value="GST_N_Sigma_like"/>
    <property type="match status" value="1"/>
</dbReference>
<proteinExistence type="inferred from homology"/>
<dbReference type="SUPFAM" id="SSF52833">
    <property type="entry name" value="Thioredoxin-like"/>
    <property type="match status" value="1"/>
</dbReference>
<dbReference type="GO" id="GO:0005212">
    <property type="term" value="F:structural constituent of eye lens"/>
    <property type="evidence" value="ECO:0007669"/>
    <property type="project" value="UniProtKB-KW"/>
</dbReference>
<evidence type="ECO:0000256" key="2">
    <source>
        <dbReference type="ARBA" id="ARBA00022613"/>
    </source>
</evidence>
<dbReference type="CDD" id="cd03192">
    <property type="entry name" value="GST_C_Sigma_like"/>
    <property type="match status" value="1"/>
</dbReference>
<dbReference type="SFLD" id="SFLDG01205">
    <property type="entry name" value="AMPS.1"/>
    <property type="match status" value="1"/>
</dbReference>
<dbReference type="Gene3D" id="3.40.30.10">
    <property type="entry name" value="Glutaredoxin"/>
    <property type="match status" value="1"/>
</dbReference>
<dbReference type="InterPro" id="IPR036249">
    <property type="entry name" value="Thioredoxin-like_sf"/>
</dbReference>
<dbReference type="InterPro" id="IPR040079">
    <property type="entry name" value="Glutathione_S-Trfase"/>
</dbReference>
<evidence type="ECO:0000256" key="1">
    <source>
        <dbReference type="ARBA" id="ARBA00007409"/>
    </source>
</evidence>
<dbReference type="InterPro" id="IPR004045">
    <property type="entry name" value="Glutathione_S-Trfase_N"/>
</dbReference>
<dbReference type="PANTHER" id="PTHR11571:SF150">
    <property type="entry name" value="GLUTATHIONE S-TRANSFERASE"/>
    <property type="match status" value="1"/>
</dbReference>
<dbReference type="SFLD" id="SFLDG00363">
    <property type="entry name" value="AMPS_(cytGST):_Alpha-__Mu-__Pi"/>
    <property type="match status" value="1"/>
</dbReference>
<dbReference type="PANTHER" id="PTHR11571">
    <property type="entry name" value="GLUTATHIONE S-TRANSFERASE"/>
    <property type="match status" value="1"/>
</dbReference>
<evidence type="ECO:0000259" key="4">
    <source>
        <dbReference type="Pfam" id="PF02798"/>
    </source>
</evidence>
<dbReference type="OrthoDB" id="414243at2759"/>
<evidence type="ECO:0000256" key="3">
    <source>
        <dbReference type="ARBA" id="ARBA00049616"/>
    </source>
</evidence>
<comment type="similarity">
    <text evidence="1">Belongs to the GST superfamily.</text>
</comment>
<dbReference type="Proteomes" id="UP000271974">
    <property type="component" value="Unassembled WGS sequence"/>
</dbReference>
<comment type="function">
    <text evidence="3">S-crystallins are structural components of squids and octopi eye lens. Contains relatively little if any GST activity.</text>
</comment>
<dbReference type="GO" id="GO:0006749">
    <property type="term" value="P:glutathione metabolic process"/>
    <property type="evidence" value="ECO:0007669"/>
    <property type="project" value="TreeGrafter"/>
</dbReference>